<sequence length="210" mass="23112">MNPLKYLSIALFFFVYSAASIAKEKDVMFNEYCAKEGMDIERSVRVGSPISIIPNAGPFNMLETTSKHELNKDLRQFLIGEVGVSEGCSEFLILNGQLENGRQDDPLAKVYFSFDRSQLTDSSLYILDKIVKLASLSSSKFLLEGHTDSVGSSDYNLALGEQRANSVAFYLQSKGVEGISILSSGELTPVDTNSTSQGRANNRRVEVMVN</sequence>
<comment type="caution">
    <text evidence="7">The sequence shown here is derived from an EMBL/GenBank/DDBJ whole genome shotgun (WGS) entry which is preliminary data.</text>
</comment>
<dbReference type="Proteomes" id="UP000235330">
    <property type="component" value="Unassembled WGS sequence"/>
</dbReference>
<evidence type="ECO:0000256" key="3">
    <source>
        <dbReference type="ARBA" id="ARBA00023237"/>
    </source>
</evidence>
<dbReference type="RefSeq" id="WP_102516770.1">
    <property type="nucleotide sequence ID" value="NZ_CAWNSM010000033.1"/>
</dbReference>
<dbReference type="CDD" id="cd07185">
    <property type="entry name" value="OmpA_C-like"/>
    <property type="match status" value="1"/>
</dbReference>
<keyword evidence="3" id="KW-0998">Cell outer membrane</keyword>
<accession>A0A2N7F9Q0</accession>
<feature type="chain" id="PRO_5014840800" description="OmpA-like domain-containing protein" evidence="5">
    <location>
        <begin position="23"/>
        <end position="210"/>
    </location>
</feature>
<keyword evidence="5" id="KW-0732">Signal</keyword>
<feature type="signal peptide" evidence="5">
    <location>
        <begin position="1"/>
        <end position="22"/>
    </location>
</feature>
<evidence type="ECO:0000259" key="6">
    <source>
        <dbReference type="PROSITE" id="PS51123"/>
    </source>
</evidence>
<dbReference type="GO" id="GO:0009279">
    <property type="term" value="C:cell outer membrane"/>
    <property type="evidence" value="ECO:0007669"/>
    <property type="project" value="UniProtKB-SubCell"/>
</dbReference>
<evidence type="ECO:0000256" key="2">
    <source>
        <dbReference type="ARBA" id="ARBA00023136"/>
    </source>
</evidence>
<name>A0A2N7F9Q0_VIBSP</name>
<dbReference type="PRINTS" id="PR01021">
    <property type="entry name" value="OMPADOMAIN"/>
</dbReference>
<dbReference type="InterPro" id="IPR036737">
    <property type="entry name" value="OmpA-like_sf"/>
</dbReference>
<dbReference type="PANTHER" id="PTHR30329:SF21">
    <property type="entry name" value="LIPOPROTEIN YIAD-RELATED"/>
    <property type="match status" value="1"/>
</dbReference>
<gene>
    <name evidence="7" type="ORF">BCU17_21775</name>
</gene>
<evidence type="ECO:0000313" key="7">
    <source>
        <dbReference type="EMBL" id="PMJ64310.1"/>
    </source>
</evidence>
<dbReference type="EMBL" id="MCWU01000033">
    <property type="protein sequence ID" value="PMJ64310.1"/>
    <property type="molecule type" value="Genomic_DNA"/>
</dbReference>
<dbReference type="Gene3D" id="3.30.1330.60">
    <property type="entry name" value="OmpA-like domain"/>
    <property type="match status" value="1"/>
</dbReference>
<dbReference type="InterPro" id="IPR050330">
    <property type="entry name" value="Bact_OuterMem_StrucFunc"/>
</dbReference>
<dbReference type="AlphaFoldDB" id="A0A2N7F9Q0"/>
<dbReference type="Pfam" id="PF00691">
    <property type="entry name" value="OmpA"/>
    <property type="match status" value="1"/>
</dbReference>
<comment type="subcellular location">
    <subcellularLocation>
        <location evidence="1">Cell outer membrane</location>
    </subcellularLocation>
</comment>
<evidence type="ECO:0000313" key="8">
    <source>
        <dbReference type="Proteomes" id="UP000235330"/>
    </source>
</evidence>
<dbReference type="InterPro" id="IPR006665">
    <property type="entry name" value="OmpA-like"/>
</dbReference>
<evidence type="ECO:0000256" key="5">
    <source>
        <dbReference type="SAM" id="SignalP"/>
    </source>
</evidence>
<proteinExistence type="predicted"/>
<dbReference type="PANTHER" id="PTHR30329">
    <property type="entry name" value="STATOR ELEMENT OF FLAGELLAR MOTOR COMPLEX"/>
    <property type="match status" value="1"/>
</dbReference>
<reference evidence="8" key="1">
    <citation type="submission" date="2016-07" db="EMBL/GenBank/DDBJ databases">
        <title>Nontailed viruses are major unrecognized killers of bacteria in the ocean.</title>
        <authorList>
            <person name="Kauffman K."/>
            <person name="Hussain F."/>
            <person name="Yang J."/>
            <person name="Arevalo P."/>
            <person name="Brown J."/>
            <person name="Cutler M."/>
            <person name="Kelly L."/>
            <person name="Polz M.F."/>
        </authorList>
    </citation>
    <scope>NUCLEOTIDE SEQUENCE [LARGE SCALE GENOMIC DNA]</scope>
    <source>
        <strain evidence="8">10N.261.55.E11</strain>
    </source>
</reference>
<feature type="domain" description="OmpA-like" evidence="6">
    <location>
        <begin position="99"/>
        <end position="210"/>
    </location>
</feature>
<dbReference type="InterPro" id="IPR006664">
    <property type="entry name" value="OMP_bac"/>
</dbReference>
<dbReference type="SUPFAM" id="SSF103088">
    <property type="entry name" value="OmpA-like"/>
    <property type="match status" value="1"/>
</dbReference>
<keyword evidence="2 4" id="KW-0472">Membrane</keyword>
<evidence type="ECO:0000256" key="4">
    <source>
        <dbReference type="PROSITE-ProRule" id="PRU00473"/>
    </source>
</evidence>
<dbReference type="PROSITE" id="PS51123">
    <property type="entry name" value="OMPA_2"/>
    <property type="match status" value="1"/>
</dbReference>
<protein>
    <recommendedName>
        <fullName evidence="6">OmpA-like domain-containing protein</fullName>
    </recommendedName>
</protein>
<evidence type="ECO:0000256" key="1">
    <source>
        <dbReference type="ARBA" id="ARBA00004442"/>
    </source>
</evidence>
<organism evidence="7 8">
    <name type="scientific">Vibrio splendidus</name>
    <dbReference type="NCBI Taxonomy" id="29497"/>
    <lineage>
        <taxon>Bacteria</taxon>
        <taxon>Pseudomonadati</taxon>
        <taxon>Pseudomonadota</taxon>
        <taxon>Gammaproteobacteria</taxon>
        <taxon>Vibrionales</taxon>
        <taxon>Vibrionaceae</taxon>
        <taxon>Vibrio</taxon>
    </lineage>
</organism>